<dbReference type="GO" id="GO:0005737">
    <property type="term" value="C:cytoplasm"/>
    <property type="evidence" value="ECO:0007669"/>
    <property type="project" value="TreeGrafter"/>
</dbReference>
<organism evidence="3">
    <name type="scientific">uncultured Thermomicrobiales bacterium</name>
    <dbReference type="NCBI Taxonomy" id="1645740"/>
    <lineage>
        <taxon>Bacteria</taxon>
        <taxon>Pseudomonadati</taxon>
        <taxon>Thermomicrobiota</taxon>
        <taxon>Thermomicrobia</taxon>
        <taxon>Thermomicrobiales</taxon>
        <taxon>environmental samples</taxon>
    </lineage>
</organism>
<dbReference type="PROSITE" id="PS51186">
    <property type="entry name" value="GNAT"/>
    <property type="match status" value="1"/>
</dbReference>
<accession>A0A6J4UBB0</accession>
<dbReference type="EC" id="5.99.1.3" evidence="3"/>
<dbReference type="PANTHER" id="PTHR43441">
    <property type="entry name" value="RIBOSOMAL-PROTEIN-SERINE ACETYLTRANSFERASE"/>
    <property type="match status" value="1"/>
</dbReference>
<evidence type="ECO:0000313" key="3">
    <source>
        <dbReference type="EMBL" id="CAA9545373.1"/>
    </source>
</evidence>
<dbReference type="GO" id="GO:0016853">
    <property type="term" value="F:isomerase activity"/>
    <property type="evidence" value="ECO:0007669"/>
    <property type="project" value="UniProtKB-KW"/>
</dbReference>
<dbReference type="GO" id="GO:0008999">
    <property type="term" value="F:protein-N-terminal-alanine acetyltransferase activity"/>
    <property type="evidence" value="ECO:0007669"/>
    <property type="project" value="TreeGrafter"/>
</dbReference>
<dbReference type="EMBL" id="CADCWE010000152">
    <property type="protein sequence ID" value="CAA9545373.1"/>
    <property type="molecule type" value="Genomic_DNA"/>
</dbReference>
<evidence type="ECO:0000259" key="2">
    <source>
        <dbReference type="PROSITE" id="PS51186"/>
    </source>
</evidence>
<feature type="region of interest" description="Disordered" evidence="1">
    <location>
        <begin position="1"/>
        <end position="24"/>
    </location>
</feature>
<dbReference type="InterPro" id="IPR051908">
    <property type="entry name" value="Ribosomal_N-acetyltransferase"/>
</dbReference>
<reference evidence="3" key="1">
    <citation type="submission" date="2020-02" db="EMBL/GenBank/DDBJ databases">
        <authorList>
            <person name="Meier V. D."/>
        </authorList>
    </citation>
    <scope>NUCLEOTIDE SEQUENCE</scope>
    <source>
        <strain evidence="3">AVDCRST_MAG73</strain>
    </source>
</reference>
<dbReference type="SUPFAM" id="SSF55729">
    <property type="entry name" value="Acyl-CoA N-acyltransferases (Nat)"/>
    <property type="match status" value="2"/>
</dbReference>
<feature type="domain" description="N-acetyltransferase" evidence="2">
    <location>
        <begin position="236"/>
        <end position="400"/>
    </location>
</feature>
<dbReference type="Gene3D" id="3.40.630.30">
    <property type="match status" value="2"/>
</dbReference>
<keyword evidence="3" id="KW-0413">Isomerase</keyword>
<dbReference type="InterPro" id="IPR000182">
    <property type="entry name" value="GNAT_dom"/>
</dbReference>
<feature type="compositionally biased region" description="Basic and acidic residues" evidence="1">
    <location>
        <begin position="1"/>
        <end position="12"/>
    </location>
</feature>
<gene>
    <name evidence="3" type="ORF">AVDCRST_MAG73-2361</name>
</gene>
<dbReference type="PANTHER" id="PTHR43441:SF2">
    <property type="entry name" value="FAMILY ACETYLTRANSFERASE, PUTATIVE (AFU_ORTHOLOGUE AFUA_7G00850)-RELATED"/>
    <property type="match status" value="1"/>
</dbReference>
<proteinExistence type="predicted"/>
<dbReference type="AlphaFoldDB" id="A0A6J4UBB0"/>
<name>A0A6J4UBB0_9BACT</name>
<dbReference type="Pfam" id="PF13302">
    <property type="entry name" value="Acetyltransf_3"/>
    <property type="match status" value="1"/>
</dbReference>
<dbReference type="GO" id="GO:1990189">
    <property type="term" value="F:protein N-terminal-serine acetyltransferase activity"/>
    <property type="evidence" value="ECO:0007669"/>
    <property type="project" value="TreeGrafter"/>
</dbReference>
<dbReference type="InterPro" id="IPR016181">
    <property type="entry name" value="Acyl_CoA_acyltransferase"/>
</dbReference>
<sequence length="436" mass="48693">MATDSDNGKTDDTTPAPGTGSAGQTFLKGETIYLRALELGDAKHATAWRRSLFPIPAERAEELLKKEVPEQSKNRRWTFVACRVADDVPVGSLEWGSWDGRTTDLEVHAPDTLPNAGAIKAEMIRLMVPYLLHEREMMAVYLYAADNEPEVAGAAEALGMAFTGRLREARWVDGARRDELFWELLHPVWTERLGAPTPVADPDAPRPEGRRIVGAKRRPVITGDPPRNAVMIGERVYLRPYQVEDAEKIAVWSRQEPETFFDNGRDVRSEIGFAHWIRKLAEDDPQEWVRFAIVLRENDELIGGNGLADIDWVHKTAETETFLDRPEHRGGGLGTEAKHLLLEYAFERLGLHQVRSFVWDFNTRSAAALRKQGYRDAGGFHWSGIKGAQFAGDVMFDYLASEWRAYRDTTTMAPSDTASDGAEATSDGASTAVREG</sequence>
<feature type="region of interest" description="Disordered" evidence="1">
    <location>
        <begin position="412"/>
        <end position="436"/>
    </location>
</feature>
<protein>
    <submittedName>
        <fullName evidence="3">DNA gyrase subunit A</fullName>
        <ecNumber evidence="3">5.99.1.3</ecNumber>
    </submittedName>
</protein>
<evidence type="ECO:0000256" key="1">
    <source>
        <dbReference type="SAM" id="MobiDB-lite"/>
    </source>
</evidence>